<evidence type="ECO:0000313" key="1">
    <source>
        <dbReference type="EMBL" id="MBB6033919.1"/>
    </source>
</evidence>
<accession>A0A841FMT4</accession>
<sequence length="165" mass="17544">MRARMRLELTGRRGDLLAVREARNAVMRGGALLVAALFTGAEDTGPISHLGVGTSDAAESDAYDTAALSNADPALEGETEAPVPPSAFTVVPDPQRRLALVRVRATLPETSALGTIREAGLLSRTGDTTVLYNRVTFAPVSKGDDHELTLFWEITFPYGDLHGLA</sequence>
<proteinExistence type="predicted"/>
<comment type="caution">
    <text evidence="1">The sequence shown here is derived from an EMBL/GenBank/DDBJ whole genome shotgun (WGS) entry which is preliminary data.</text>
</comment>
<gene>
    <name evidence="1" type="ORF">HNR73_001769</name>
</gene>
<dbReference type="EMBL" id="JACHGT010000003">
    <property type="protein sequence ID" value="MBB6033919.1"/>
    <property type="molecule type" value="Genomic_DNA"/>
</dbReference>
<organism evidence="1 2">
    <name type="scientific">Phytomonospora endophytica</name>
    <dbReference type="NCBI Taxonomy" id="714109"/>
    <lineage>
        <taxon>Bacteria</taxon>
        <taxon>Bacillati</taxon>
        <taxon>Actinomycetota</taxon>
        <taxon>Actinomycetes</taxon>
        <taxon>Micromonosporales</taxon>
        <taxon>Micromonosporaceae</taxon>
        <taxon>Phytomonospora</taxon>
    </lineage>
</organism>
<name>A0A841FMT4_9ACTN</name>
<dbReference type="AlphaFoldDB" id="A0A841FMT4"/>
<keyword evidence="2" id="KW-1185">Reference proteome</keyword>
<dbReference type="Proteomes" id="UP000548476">
    <property type="component" value="Unassembled WGS sequence"/>
</dbReference>
<dbReference type="RefSeq" id="WP_184786768.1">
    <property type="nucleotide sequence ID" value="NZ_BONT01000013.1"/>
</dbReference>
<protein>
    <submittedName>
        <fullName evidence="1">Uncharacterized protein</fullName>
    </submittedName>
</protein>
<evidence type="ECO:0000313" key="2">
    <source>
        <dbReference type="Proteomes" id="UP000548476"/>
    </source>
</evidence>
<reference evidence="1 2" key="1">
    <citation type="submission" date="2020-08" db="EMBL/GenBank/DDBJ databases">
        <title>Genomic Encyclopedia of Type Strains, Phase IV (KMG-IV): sequencing the most valuable type-strain genomes for metagenomic binning, comparative biology and taxonomic classification.</title>
        <authorList>
            <person name="Goeker M."/>
        </authorList>
    </citation>
    <scope>NUCLEOTIDE SEQUENCE [LARGE SCALE GENOMIC DNA]</scope>
    <source>
        <strain evidence="1 2">YIM 65646</strain>
    </source>
</reference>